<feature type="transmembrane region" description="Helical" evidence="3">
    <location>
        <begin position="6"/>
        <end position="27"/>
    </location>
</feature>
<evidence type="ECO:0000256" key="1">
    <source>
        <dbReference type="ARBA" id="ARBA00022679"/>
    </source>
</evidence>
<dbReference type="GO" id="GO:0016779">
    <property type="term" value="F:nucleotidyltransferase activity"/>
    <property type="evidence" value="ECO:0007669"/>
    <property type="project" value="UniProtKB-KW"/>
</dbReference>
<dbReference type="GO" id="GO:0016020">
    <property type="term" value="C:membrane"/>
    <property type="evidence" value="ECO:0007669"/>
    <property type="project" value="InterPro"/>
</dbReference>
<keyword evidence="3" id="KW-0812">Transmembrane</keyword>
<keyword evidence="2" id="KW-0548">Nucleotidyltransferase</keyword>
<keyword evidence="3" id="KW-1133">Transmembrane helix</keyword>
<dbReference type="InterPro" id="IPR050385">
    <property type="entry name" value="Archaeal_FAD_synthase"/>
</dbReference>
<protein>
    <submittedName>
        <fullName evidence="6 7">Uncharacterized protein LOC109485321</fullName>
    </submittedName>
</protein>
<dbReference type="RefSeq" id="XP_019644429.1">
    <property type="nucleotide sequence ID" value="XM_019788870.1"/>
</dbReference>
<feature type="transmembrane region" description="Helical" evidence="3">
    <location>
        <begin position="237"/>
        <end position="257"/>
    </location>
</feature>
<dbReference type="RefSeq" id="XP_019644428.1">
    <property type="nucleotide sequence ID" value="XM_019788869.1"/>
</dbReference>
<dbReference type="PANTHER" id="PTHR43793:SF1">
    <property type="entry name" value="FAD SYNTHASE"/>
    <property type="match status" value="1"/>
</dbReference>
<reference evidence="6 7" key="1">
    <citation type="submission" date="2025-04" db="UniProtKB">
        <authorList>
            <consortium name="RefSeq"/>
        </authorList>
    </citation>
    <scope>IDENTIFICATION</scope>
    <source>
        <tissue evidence="6 7">Gonad</tissue>
    </source>
</reference>
<dbReference type="KEGG" id="bbel:109485321"/>
<keyword evidence="3" id="KW-0472">Membrane</keyword>
<keyword evidence="5" id="KW-1185">Reference proteome</keyword>
<evidence type="ECO:0000256" key="3">
    <source>
        <dbReference type="SAM" id="Phobius"/>
    </source>
</evidence>
<dbReference type="Proteomes" id="UP000515135">
    <property type="component" value="Unplaced"/>
</dbReference>
<dbReference type="Pfam" id="PF01066">
    <property type="entry name" value="CDP-OH_P_transf"/>
    <property type="match status" value="1"/>
</dbReference>
<evidence type="ECO:0000259" key="4">
    <source>
        <dbReference type="Pfam" id="PF01467"/>
    </source>
</evidence>
<dbReference type="GeneID" id="109485321"/>
<feature type="transmembrane region" description="Helical" evidence="3">
    <location>
        <begin position="157"/>
        <end position="177"/>
    </location>
</feature>
<evidence type="ECO:0000256" key="2">
    <source>
        <dbReference type="ARBA" id="ARBA00022695"/>
    </source>
</evidence>
<dbReference type="InterPro" id="IPR014729">
    <property type="entry name" value="Rossmann-like_a/b/a_fold"/>
</dbReference>
<evidence type="ECO:0000313" key="6">
    <source>
        <dbReference type="RefSeq" id="XP_019644428.1"/>
    </source>
</evidence>
<dbReference type="SUPFAM" id="SSF52374">
    <property type="entry name" value="Nucleotidylyl transferase"/>
    <property type="match status" value="1"/>
</dbReference>
<dbReference type="GO" id="GO:0008654">
    <property type="term" value="P:phospholipid biosynthetic process"/>
    <property type="evidence" value="ECO:0007669"/>
    <property type="project" value="InterPro"/>
</dbReference>
<gene>
    <name evidence="6 7" type="primary">LOC109485321</name>
</gene>
<proteinExistence type="predicted"/>
<dbReference type="GO" id="GO:0016780">
    <property type="term" value="F:phosphotransferase activity, for other substituted phosphate groups"/>
    <property type="evidence" value="ECO:0007669"/>
    <property type="project" value="InterPro"/>
</dbReference>
<name>A0A6P5ADN1_BRABE</name>
<dbReference type="InterPro" id="IPR004821">
    <property type="entry name" value="Cyt_trans-like"/>
</dbReference>
<sequence length="480" mass="53143">MPSTMGRVLGTLVWPFEAICFMLMRLYDVGMYRPIQTITAPVVRLIPRTLTIGGKKRVVFSANIVTWSRTILVIPVAVCLKIGQPTAAFWLVILHDYLDHVDGIVARVHRDVYGPVDDPILGGFMDAFCDKIVNCLALWSILLVTDYGGMTALQSSVLIASCAAVILYEFTIGVVRVQDYFHAYYSREFGKANPHGQKSSADSTKAAMEGKTKEKLESLGIAFLCLAQGAEVPMDHWGGTAGVVCLVLCIRLAHASLDRKLKARRVLEKTDRHDGHGGGLKRIESAPPGEMERIESLHNYNLRARGSQATAEEKGGKHGDHIQDTLGLADPVDAVFTVGCFDLFHTGHKVLLQRMRKMGRKVVVGVHDSASIYKNKRRMPIESTETRMRNVKVYADVVFCIASADPTDYIECIVDKKAGGTAMYVRGDDWPSFPGMKAVERLMPIRLLPYTPGVSSTQLRKRVSVCDADAVEDNHRDIFY</sequence>
<dbReference type="Pfam" id="PF01467">
    <property type="entry name" value="CTP_transf_like"/>
    <property type="match status" value="1"/>
</dbReference>
<evidence type="ECO:0000313" key="7">
    <source>
        <dbReference type="RefSeq" id="XP_019644429.1"/>
    </source>
</evidence>
<dbReference type="OrthoDB" id="40021at2759"/>
<dbReference type="Gene3D" id="1.20.120.1760">
    <property type="match status" value="1"/>
</dbReference>
<keyword evidence="1" id="KW-0808">Transferase</keyword>
<dbReference type="InterPro" id="IPR000462">
    <property type="entry name" value="CDP-OH_P_trans"/>
</dbReference>
<dbReference type="PANTHER" id="PTHR43793">
    <property type="entry name" value="FAD SYNTHASE"/>
    <property type="match status" value="1"/>
</dbReference>
<organism evidence="5 7">
    <name type="scientific">Branchiostoma belcheri</name>
    <name type="common">Amphioxus</name>
    <dbReference type="NCBI Taxonomy" id="7741"/>
    <lineage>
        <taxon>Eukaryota</taxon>
        <taxon>Metazoa</taxon>
        <taxon>Chordata</taxon>
        <taxon>Cephalochordata</taxon>
        <taxon>Leptocardii</taxon>
        <taxon>Amphioxiformes</taxon>
        <taxon>Branchiostomatidae</taxon>
        <taxon>Branchiostoma</taxon>
    </lineage>
</organism>
<dbReference type="InterPro" id="IPR043130">
    <property type="entry name" value="CDP-OH_PTrfase_TM_dom"/>
</dbReference>
<dbReference type="AlphaFoldDB" id="A0A6P5ADN1"/>
<dbReference type="NCBIfam" id="TIGR00125">
    <property type="entry name" value="cyt_tran_rel"/>
    <property type="match status" value="1"/>
</dbReference>
<dbReference type="Gene3D" id="3.40.50.620">
    <property type="entry name" value="HUPs"/>
    <property type="match status" value="1"/>
</dbReference>
<evidence type="ECO:0000313" key="5">
    <source>
        <dbReference type="Proteomes" id="UP000515135"/>
    </source>
</evidence>
<feature type="domain" description="Cytidyltransferase-like" evidence="4">
    <location>
        <begin position="336"/>
        <end position="461"/>
    </location>
</feature>
<accession>A0A6P5ADN1</accession>